<accession>A0A0A9FYD5</accession>
<reference evidence="1" key="2">
    <citation type="journal article" date="2015" name="Data Brief">
        <title>Shoot transcriptome of the giant reed, Arundo donax.</title>
        <authorList>
            <person name="Barrero R.A."/>
            <person name="Guerrero F.D."/>
            <person name="Moolhuijzen P."/>
            <person name="Goolsby J.A."/>
            <person name="Tidwell J."/>
            <person name="Bellgard S.E."/>
            <person name="Bellgard M.I."/>
        </authorList>
    </citation>
    <scope>NUCLEOTIDE SEQUENCE</scope>
    <source>
        <tissue evidence="1">Shoot tissue taken approximately 20 cm above the soil surface</tissue>
    </source>
</reference>
<proteinExistence type="predicted"/>
<name>A0A0A9FYD5_ARUDO</name>
<protein>
    <submittedName>
        <fullName evidence="1">Uncharacterized protein</fullName>
    </submittedName>
</protein>
<dbReference type="AlphaFoldDB" id="A0A0A9FYD5"/>
<reference evidence="1" key="1">
    <citation type="submission" date="2014-09" db="EMBL/GenBank/DDBJ databases">
        <authorList>
            <person name="Magalhaes I.L.F."/>
            <person name="Oliveira U."/>
            <person name="Santos F.R."/>
            <person name="Vidigal T.H.D.A."/>
            <person name="Brescovit A.D."/>
            <person name="Santos A.J."/>
        </authorList>
    </citation>
    <scope>NUCLEOTIDE SEQUENCE</scope>
    <source>
        <tissue evidence="1">Shoot tissue taken approximately 20 cm above the soil surface</tissue>
    </source>
</reference>
<evidence type="ECO:0000313" key="1">
    <source>
        <dbReference type="EMBL" id="JAE17850.1"/>
    </source>
</evidence>
<dbReference type="EMBL" id="GBRH01180046">
    <property type="protein sequence ID" value="JAE17850.1"/>
    <property type="molecule type" value="Transcribed_RNA"/>
</dbReference>
<sequence length="27" mass="3287">MYRMVHSCSWAWMFVGDNYCKSNFSVH</sequence>
<organism evidence="1">
    <name type="scientific">Arundo donax</name>
    <name type="common">Giant reed</name>
    <name type="synonym">Donax arundinaceus</name>
    <dbReference type="NCBI Taxonomy" id="35708"/>
    <lineage>
        <taxon>Eukaryota</taxon>
        <taxon>Viridiplantae</taxon>
        <taxon>Streptophyta</taxon>
        <taxon>Embryophyta</taxon>
        <taxon>Tracheophyta</taxon>
        <taxon>Spermatophyta</taxon>
        <taxon>Magnoliopsida</taxon>
        <taxon>Liliopsida</taxon>
        <taxon>Poales</taxon>
        <taxon>Poaceae</taxon>
        <taxon>PACMAD clade</taxon>
        <taxon>Arundinoideae</taxon>
        <taxon>Arundineae</taxon>
        <taxon>Arundo</taxon>
    </lineage>
</organism>